<dbReference type="Gene3D" id="3.40.50.720">
    <property type="entry name" value="NAD(P)-binding Rossmann-like Domain"/>
    <property type="match status" value="1"/>
</dbReference>
<dbReference type="InterPro" id="IPR036291">
    <property type="entry name" value="NAD(P)-bd_dom_sf"/>
</dbReference>
<dbReference type="STRING" id="27334.A0A0A2JHI9"/>
<evidence type="ECO:0000313" key="3">
    <source>
        <dbReference type="Proteomes" id="UP000030143"/>
    </source>
</evidence>
<dbReference type="InterPro" id="IPR003462">
    <property type="entry name" value="ODC_Mu_crystall"/>
</dbReference>
<dbReference type="HOGENOM" id="CLU_042088_0_1_1"/>
<dbReference type="AlphaFoldDB" id="A0A0A2JHI9"/>
<sequence>MANIEILDNATIHDLLINLSREEAIALRKVLEQTFEDVSVGGERQYQPMPSVTNRANGQNTLFRPFTSDSSVGAKIVVEPAPGFDGKKDPLHGIIVLTDGKGNLTAILSSEEVTGYRTSMNAMVPFCWRKHVDNIVIFGGGMQALWHTRLILTLRGLEVQKITYASPGKDRVDRLIATVTKENQARWNSNASFHFIDTTATDYQRDLQALLKTADAIFCTTPSKKPLFPASYLTQCRIRQPFISAIGSWLPDMVELDQALLHHAISASDGYNSITRENRGVVLVDDRDFALQNCGELVNSGILARDVVELGEIIALKKGKGSPTQDRVEKTTKFISESFIVYKSVGVSLTDLTASNAILELAKNKLPQQQSQAHGN</sequence>
<comment type="similarity">
    <text evidence="1">Belongs to the ornithine cyclodeaminase/mu-crystallin family.</text>
</comment>
<dbReference type="EMBL" id="JQFZ01000214">
    <property type="protein sequence ID" value="KGO54839.1"/>
    <property type="molecule type" value="Genomic_DNA"/>
</dbReference>
<evidence type="ECO:0000313" key="2">
    <source>
        <dbReference type="EMBL" id="KGO54839.1"/>
    </source>
</evidence>
<dbReference type="SUPFAM" id="SSF51735">
    <property type="entry name" value="NAD(P)-binding Rossmann-fold domains"/>
    <property type="match status" value="1"/>
</dbReference>
<dbReference type="Proteomes" id="UP000030143">
    <property type="component" value="Unassembled WGS sequence"/>
</dbReference>
<dbReference type="GO" id="GO:0005737">
    <property type="term" value="C:cytoplasm"/>
    <property type="evidence" value="ECO:0007669"/>
    <property type="project" value="TreeGrafter"/>
</dbReference>
<dbReference type="InterPro" id="IPR023401">
    <property type="entry name" value="ODC_N"/>
</dbReference>
<dbReference type="Gene3D" id="3.30.1780.10">
    <property type="entry name" value="ornithine cyclodeaminase, domain 1"/>
    <property type="match status" value="1"/>
</dbReference>
<proteinExistence type="inferred from homology"/>
<name>A0A0A2JHI9_PENEN</name>
<dbReference type="PANTHER" id="PTHR13812">
    <property type="entry name" value="KETIMINE REDUCTASE MU-CRYSTALLIN"/>
    <property type="match status" value="1"/>
</dbReference>
<organism evidence="2 3">
    <name type="scientific">Penicillium expansum</name>
    <name type="common">Blue mold rot fungus</name>
    <dbReference type="NCBI Taxonomy" id="27334"/>
    <lineage>
        <taxon>Eukaryota</taxon>
        <taxon>Fungi</taxon>
        <taxon>Dikarya</taxon>
        <taxon>Ascomycota</taxon>
        <taxon>Pezizomycotina</taxon>
        <taxon>Eurotiomycetes</taxon>
        <taxon>Eurotiomycetidae</taxon>
        <taxon>Eurotiales</taxon>
        <taxon>Aspergillaceae</taxon>
        <taxon>Penicillium</taxon>
    </lineage>
</organism>
<evidence type="ECO:0000256" key="1">
    <source>
        <dbReference type="ARBA" id="ARBA00008903"/>
    </source>
</evidence>
<comment type="caution">
    <text evidence="2">The sequence shown here is derived from an EMBL/GenBank/DDBJ whole genome shotgun (WGS) entry which is preliminary data.</text>
</comment>
<accession>A0A0A2JHI9</accession>
<dbReference type="RefSeq" id="XP_016597151.1">
    <property type="nucleotide sequence ID" value="XM_016746362.1"/>
</dbReference>
<dbReference type="PANTHER" id="PTHR13812:SF19">
    <property type="entry name" value="KETIMINE REDUCTASE MU-CRYSTALLIN"/>
    <property type="match status" value="1"/>
</dbReference>
<protein>
    <submittedName>
        <fullName evidence="2">Ornithine cyclodeaminase/mu-crystallin</fullName>
    </submittedName>
</protein>
<keyword evidence="3" id="KW-1185">Reference proteome</keyword>
<dbReference type="VEuPathDB" id="FungiDB:PEXP_014860"/>
<dbReference type="GeneID" id="27681782"/>
<gene>
    <name evidence="2" type="ORF">PEX2_090920</name>
</gene>
<reference evidence="2 3" key="1">
    <citation type="journal article" date="2015" name="Mol. Plant Microbe Interact.">
        <title>Genome, transcriptome, and functional analyses of Penicillium expansum provide new insights into secondary metabolism and pathogenicity.</title>
        <authorList>
            <person name="Ballester A.R."/>
            <person name="Marcet-Houben M."/>
            <person name="Levin E."/>
            <person name="Sela N."/>
            <person name="Selma-Lazaro C."/>
            <person name="Carmona L."/>
            <person name="Wisniewski M."/>
            <person name="Droby S."/>
            <person name="Gonzalez-Candelas L."/>
            <person name="Gabaldon T."/>
        </authorList>
    </citation>
    <scope>NUCLEOTIDE SEQUENCE [LARGE SCALE GENOMIC DNA]</scope>
    <source>
        <strain evidence="2 3">MD-8</strain>
    </source>
</reference>